<name>A0AAW0L6E8_QUESU</name>
<dbReference type="Proteomes" id="UP000237347">
    <property type="component" value="Unassembled WGS sequence"/>
</dbReference>
<organism evidence="3 4">
    <name type="scientific">Quercus suber</name>
    <name type="common">Cork oak</name>
    <dbReference type="NCBI Taxonomy" id="58331"/>
    <lineage>
        <taxon>Eukaryota</taxon>
        <taxon>Viridiplantae</taxon>
        <taxon>Streptophyta</taxon>
        <taxon>Embryophyta</taxon>
        <taxon>Tracheophyta</taxon>
        <taxon>Spermatophyta</taxon>
        <taxon>Magnoliopsida</taxon>
        <taxon>eudicotyledons</taxon>
        <taxon>Gunneridae</taxon>
        <taxon>Pentapetalae</taxon>
        <taxon>rosids</taxon>
        <taxon>fabids</taxon>
        <taxon>Fagales</taxon>
        <taxon>Fagaceae</taxon>
        <taxon>Quercus</taxon>
    </lineage>
</organism>
<keyword evidence="2 3" id="KW-0012">Acyltransferase</keyword>
<evidence type="ECO:0000256" key="2">
    <source>
        <dbReference type="ARBA" id="ARBA00023315"/>
    </source>
</evidence>
<dbReference type="PANTHER" id="PTHR31625">
    <property type="match status" value="1"/>
</dbReference>
<dbReference type="InterPro" id="IPR023213">
    <property type="entry name" value="CAT-like_dom_sf"/>
</dbReference>
<sequence>MANSITVKVLDNCYLSPPPNSAPQTSLPLTFFDIPWLFFSPGQTLYLYEYPCSITYFTSTVFPNLKHSLSLTLQQYYPFAGNLKSPPKPGKPELVYTEGDKVQLTLAESSGDFNHLSGNHPRDVNEFYQLVPNLPTCFSGEKQLIPLLAVQVTVFPNAGICIGLAHHNVACDGRTFNNFMKTWAWYYSLGPLGDYSSPIKSLPCYDRSVIIDTCGLEAIFLKDWWNRNSSQEIVAVGTQTNVDLSNMVRATFVMSLNDMERIKQWILAQCKRKNKSHPIHLSPSVLTCAFVWVCLLKTQVGVNEKCVGEEPVYFGFNAGGLTRLEYPVSTTYFGNCIGFGRGMAKMNELLEEDGIIVAAEVFGNTVKRLDKSFFGGAEKWISDWEVMFGSELHVMVSGSPKLDLYETDFGWGRPKKIEEISIDTTRAISLTESRDLEGGIEVGLALPKPEMDAFVTLYTEVLEHCNVSPPLNSASPISLPLTFLDIPWLFFSPSQPLFFYDYPYTTSHFTSRTLPNLKNSLSLTLQHFYPLAGNLTMSHFEPCKPEIIYSQGDSVSLTIAESNGHFNHLSSNYPRDVNEFHSLVPQLDDKQVLIPLLAIQVTVFPKAGICIGLAYQHVVADGRTFNNFMKTWASFCSFGDSFSMKSLPSYDRKVIVDALGLEDIFLKEWWRRKSLKDIVIGSEANVDLSNMVRATFVVGLSDMNRIKSWTIAKCNEENKSLPVHLSAYVLTCAFIWICLVMAQEDVNEKCCGEDPNYFGFIAGGITRLDFLVPASYFGNCVGFGRSMAIRKELMGEDGVVVAARAIGSTVKTLDKAIFGDAKKWISDWKVLFGSDLNVMVAGSPKLDLYETDFGWGRAKKIEEISIDCMRAISLTESRDVEGGIEVGLSLPKTKMDAFTTFFTQGLKAFP</sequence>
<dbReference type="AlphaFoldDB" id="A0AAW0L6E8"/>
<keyword evidence="1" id="KW-0808">Transferase</keyword>
<dbReference type="InterPro" id="IPR051504">
    <property type="entry name" value="Plant_metabolite_acyltrans"/>
</dbReference>
<proteinExistence type="predicted"/>
<evidence type="ECO:0000313" key="4">
    <source>
        <dbReference type="Proteomes" id="UP000237347"/>
    </source>
</evidence>
<protein>
    <submittedName>
        <fullName evidence="3">Anthocyanin 5-aromatic acyltransferase</fullName>
    </submittedName>
</protein>
<comment type="caution">
    <text evidence="3">The sequence shown here is derived from an EMBL/GenBank/DDBJ whole genome shotgun (WGS) entry which is preliminary data.</text>
</comment>
<reference evidence="3 4" key="1">
    <citation type="journal article" date="2018" name="Sci. Data">
        <title>The draft genome sequence of cork oak.</title>
        <authorList>
            <person name="Ramos A.M."/>
            <person name="Usie A."/>
            <person name="Barbosa P."/>
            <person name="Barros P.M."/>
            <person name="Capote T."/>
            <person name="Chaves I."/>
            <person name="Simoes F."/>
            <person name="Abreu I."/>
            <person name="Carrasquinho I."/>
            <person name="Faro C."/>
            <person name="Guimaraes J.B."/>
            <person name="Mendonca D."/>
            <person name="Nobrega F."/>
            <person name="Rodrigues L."/>
            <person name="Saibo N.J.M."/>
            <person name="Varela M.C."/>
            <person name="Egas C."/>
            <person name="Matos J."/>
            <person name="Miguel C.M."/>
            <person name="Oliveira M.M."/>
            <person name="Ricardo C.P."/>
            <person name="Goncalves S."/>
        </authorList>
    </citation>
    <scope>NUCLEOTIDE SEQUENCE [LARGE SCALE GENOMIC DNA]</scope>
    <source>
        <strain evidence="4">cv. HL8</strain>
    </source>
</reference>
<dbReference type="Gene3D" id="3.30.559.10">
    <property type="entry name" value="Chloramphenicol acetyltransferase-like domain"/>
    <property type="match status" value="4"/>
</dbReference>
<keyword evidence="4" id="KW-1185">Reference proteome</keyword>
<gene>
    <name evidence="3" type="primary">ANTA_2</name>
    <name evidence="3" type="ORF">CFP56_007268</name>
</gene>
<dbReference type="GO" id="GO:0016747">
    <property type="term" value="F:acyltransferase activity, transferring groups other than amino-acyl groups"/>
    <property type="evidence" value="ECO:0007669"/>
    <property type="project" value="UniProtKB-ARBA"/>
</dbReference>
<evidence type="ECO:0000313" key="3">
    <source>
        <dbReference type="EMBL" id="KAK7846895.1"/>
    </source>
</evidence>
<dbReference type="Pfam" id="PF02458">
    <property type="entry name" value="Transferase"/>
    <property type="match status" value="2"/>
</dbReference>
<accession>A0AAW0L6E8</accession>
<dbReference type="EMBL" id="PKMF04000148">
    <property type="protein sequence ID" value="KAK7846895.1"/>
    <property type="molecule type" value="Genomic_DNA"/>
</dbReference>
<evidence type="ECO:0000256" key="1">
    <source>
        <dbReference type="ARBA" id="ARBA00022679"/>
    </source>
</evidence>